<dbReference type="AlphaFoldDB" id="I6ZSB0"/>
<keyword evidence="7 8" id="KW-0472">Membrane</keyword>
<feature type="transmembrane region" description="Helical" evidence="9">
    <location>
        <begin position="346"/>
        <end position="363"/>
    </location>
</feature>
<organism evidence="10 11">
    <name type="scientific">Melioribacter roseus (strain DSM 23840 / JCM 17771 / VKM B-2668 / P3M-2)</name>
    <dbReference type="NCBI Taxonomy" id="1191523"/>
    <lineage>
        <taxon>Bacteria</taxon>
        <taxon>Pseudomonadati</taxon>
        <taxon>Ignavibacteriota</taxon>
        <taxon>Ignavibacteria</taxon>
        <taxon>Ignavibacteriales</taxon>
        <taxon>Melioribacteraceae</taxon>
        <taxon>Melioribacter</taxon>
    </lineage>
</organism>
<feature type="transmembrane region" description="Helical" evidence="9">
    <location>
        <begin position="235"/>
        <end position="265"/>
    </location>
</feature>
<dbReference type="PANTHER" id="PTHR43337:SF1">
    <property type="entry name" value="XANTHINE_URACIL PERMEASE C887.17-RELATED"/>
    <property type="match status" value="1"/>
</dbReference>
<reference evidence="10 11" key="1">
    <citation type="journal article" date="2013" name="PLoS ONE">
        <title>Genomic analysis of Melioribacter roseus, facultatively anaerobic organotrophic bacterium representing a novel deep lineage within Bacteriodetes/Chlorobi group.</title>
        <authorList>
            <person name="Kadnikov V.V."/>
            <person name="Mardanov A.V."/>
            <person name="Podosokorskaya O.A."/>
            <person name="Gavrilov S.N."/>
            <person name="Kublanov I.V."/>
            <person name="Beletsky A.V."/>
            <person name="Bonch-Osmolovskaya E.A."/>
            <person name="Ravin N.V."/>
        </authorList>
    </citation>
    <scope>NUCLEOTIDE SEQUENCE [LARGE SCALE GENOMIC DNA]</scope>
    <source>
        <strain evidence="11">JCM 17771 / P3M-2</strain>
    </source>
</reference>
<dbReference type="OrthoDB" id="9808458at2"/>
<evidence type="ECO:0000256" key="1">
    <source>
        <dbReference type="ARBA" id="ARBA00004651"/>
    </source>
</evidence>
<sequence>MSLKMYFNFEQLRTNYRNEIIGGITTFVTMAYIVIVNPKILEAAGIPFGPSMVATVLTAFFGTFIMGVYAKRPFAIAPYMGENAFIAYTVVKVLGYSWQTALGAIFISGVLFTILTLTKIRSWLANEIPEALKISFAVGIGLFLTFIGLNDTGIVSLGAPGAPVKVGNLSDVSILLAVLGFIIIAALMIKKVHGAIIIGILSVAIMGFILGEAPLPQKIIDMPPSIEPIFMKIDWIGALTWGFIAVILVIFITDLIDTLGTLLGLAYKADMLDENGNLPDIEKPMLCDALSTVVASLLGTTTAGVYIESAAGIEAGGRSGFSAVVTALLFLLTLFLSPFFTSVPPFAYGASLIIVGFLMMSPVKNIDFGNLPEAIPAFVTIVMMCFTYNLGVGMTAGFAVYPITMTLGGKFRQISTGMWVLFAFSLLFYVFYPY</sequence>
<evidence type="ECO:0000256" key="3">
    <source>
        <dbReference type="ARBA" id="ARBA00022448"/>
    </source>
</evidence>
<dbReference type="InterPro" id="IPR045018">
    <property type="entry name" value="Azg-like"/>
</dbReference>
<evidence type="ECO:0000256" key="2">
    <source>
        <dbReference type="ARBA" id="ARBA00005697"/>
    </source>
</evidence>
<name>I6ZSB0_MELRP</name>
<feature type="transmembrane region" description="Helical" evidence="9">
    <location>
        <begin position="413"/>
        <end position="432"/>
    </location>
</feature>
<dbReference type="RefSeq" id="WP_014856338.1">
    <property type="nucleotide sequence ID" value="NC_018178.1"/>
</dbReference>
<feature type="transmembrane region" description="Helical" evidence="9">
    <location>
        <begin position="48"/>
        <end position="70"/>
    </location>
</feature>
<gene>
    <name evidence="10" type="ordered locus">MROS_1670</name>
</gene>
<dbReference type="GO" id="GO:0005886">
    <property type="term" value="C:plasma membrane"/>
    <property type="evidence" value="ECO:0007669"/>
    <property type="project" value="UniProtKB-SubCell"/>
</dbReference>
<dbReference type="Proteomes" id="UP000009011">
    <property type="component" value="Chromosome"/>
</dbReference>
<feature type="transmembrane region" description="Helical" evidence="9">
    <location>
        <begin position="98"/>
        <end position="118"/>
    </location>
</feature>
<evidence type="ECO:0000256" key="5">
    <source>
        <dbReference type="ARBA" id="ARBA00022692"/>
    </source>
</evidence>
<accession>I6ZSB0</accession>
<protein>
    <submittedName>
        <fullName evidence="10">Xanthine/uracil permease family protein</fullName>
    </submittedName>
</protein>
<feature type="transmembrane region" description="Helical" evidence="9">
    <location>
        <begin position="169"/>
        <end position="189"/>
    </location>
</feature>
<keyword evidence="3 8" id="KW-0813">Transport</keyword>
<dbReference type="STRING" id="1191523.MROS_1670"/>
<proteinExistence type="inferred from homology"/>
<dbReference type="HOGENOM" id="CLU_024508_0_1_10"/>
<feature type="transmembrane region" description="Helical" evidence="9">
    <location>
        <begin position="286"/>
        <end position="307"/>
    </location>
</feature>
<feature type="transmembrane region" description="Helical" evidence="9">
    <location>
        <begin position="196"/>
        <end position="215"/>
    </location>
</feature>
<comment type="subcellular location">
    <subcellularLocation>
        <location evidence="1 8">Cell membrane</location>
        <topology evidence="1 8">Multi-pass membrane protein</topology>
    </subcellularLocation>
</comment>
<dbReference type="KEGG" id="mro:MROS_1670"/>
<keyword evidence="6 8" id="KW-1133">Transmembrane helix</keyword>
<evidence type="ECO:0000256" key="6">
    <source>
        <dbReference type="ARBA" id="ARBA00022989"/>
    </source>
</evidence>
<dbReference type="PANTHER" id="PTHR43337">
    <property type="entry name" value="XANTHINE/URACIL PERMEASE C887.17-RELATED"/>
    <property type="match status" value="1"/>
</dbReference>
<feature type="transmembrane region" description="Helical" evidence="9">
    <location>
        <begin position="375"/>
        <end position="401"/>
    </location>
</feature>
<dbReference type="EMBL" id="CP003557">
    <property type="protein sequence ID" value="AFN74904.1"/>
    <property type="molecule type" value="Genomic_DNA"/>
</dbReference>
<evidence type="ECO:0000256" key="7">
    <source>
        <dbReference type="ARBA" id="ARBA00023136"/>
    </source>
</evidence>
<evidence type="ECO:0000256" key="8">
    <source>
        <dbReference type="PIRNR" id="PIRNR005353"/>
    </source>
</evidence>
<dbReference type="GO" id="GO:0005345">
    <property type="term" value="F:purine nucleobase transmembrane transporter activity"/>
    <property type="evidence" value="ECO:0007669"/>
    <property type="project" value="TreeGrafter"/>
</dbReference>
<evidence type="ECO:0000256" key="9">
    <source>
        <dbReference type="SAM" id="Phobius"/>
    </source>
</evidence>
<feature type="transmembrane region" description="Helical" evidence="9">
    <location>
        <begin position="319"/>
        <end position="339"/>
    </location>
</feature>
<dbReference type="InterPro" id="IPR026033">
    <property type="entry name" value="Azg-like_bact_archaea"/>
</dbReference>
<dbReference type="InterPro" id="IPR006043">
    <property type="entry name" value="NCS2"/>
</dbReference>
<dbReference type="PATRIC" id="fig|1191523.3.peg.1770"/>
<evidence type="ECO:0000313" key="11">
    <source>
        <dbReference type="Proteomes" id="UP000009011"/>
    </source>
</evidence>
<dbReference type="eggNOG" id="COG2252">
    <property type="taxonomic scope" value="Bacteria"/>
</dbReference>
<keyword evidence="4 8" id="KW-1003">Cell membrane</keyword>
<evidence type="ECO:0000256" key="4">
    <source>
        <dbReference type="ARBA" id="ARBA00022475"/>
    </source>
</evidence>
<comment type="similarity">
    <text evidence="2 8">Belongs to the nucleobase:cation symporter-2 (NCS2) (TC 2.A.40) family. Azg-like subfamily.</text>
</comment>
<evidence type="ECO:0000313" key="10">
    <source>
        <dbReference type="EMBL" id="AFN74904.1"/>
    </source>
</evidence>
<feature type="transmembrane region" description="Helical" evidence="9">
    <location>
        <begin position="130"/>
        <end position="149"/>
    </location>
</feature>
<dbReference type="PIRSF" id="PIRSF005353">
    <property type="entry name" value="PbuG"/>
    <property type="match status" value="1"/>
</dbReference>
<keyword evidence="5 8" id="KW-0812">Transmembrane</keyword>
<keyword evidence="11" id="KW-1185">Reference proteome</keyword>
<dbReference type="Pfam" id="PF00860">
    <property type="entry name" value="Xan_ur_permease"/>
    <property type="match status" value="1"/>
</dbReference>
<feature type="transmembrane region" description="Helical" evidence="9">
    <location>
        <begin position="20"/>
        <end position="36"/>
    </location>
</feature>